<dbReference type="Proteomes" id="UP000033969">
    <property type="component" value="Unassembled WGS sequence"/>
</dbReference>
<comment type="caution">
    <text evidence="3">The sequence shown here is derived from an EMBL/GenBank/DDBJ whole genome shotgun (WGS) entry which is preliminary data.</text>
</comment>
<dbReference type="SUPFAM" id="SSF111369">
    <property type="entry name" value="HlyD-like secretion proteins"/>
    <property type="match status" value="1"/>
</dbReference>
<dbReference type="PANTHER" id="PTHR32347:SF14">
    <property type="entry name" value="EFFLUX SYSTEM COMPONENT YKNX-RELATED"/>
    <property type="match status" value="1"/>
</dbReference>
<dbReference type="AlphaFoldDB" id="A0A0G0WYM6"/>
<evidence type="ECO:0000256" key="2">
    <source>
        <dbReference type="ARBA" id="ARBA00023054"/>
    </source>
</evidence>
<dbReference type="PANTHER" id="PTHR32347">
    <property type="entry name" value="EFFLUX SYSTEM COMPONENT YKNX-RELATED"/>
    <property type="match status" value="1"/>
</dbReference>
<sequence>MKKILKRLSVAKKKMGKWFWVLAAVPLLAILAFILTRGNKPSGISVVVQKGPVVEELVLSGQVKAVRHAILYFPTSGKISWVGVKEGDKVNRGQGLVSLDKTILNSAYQQALNTYRNYQASAENVLDSVKDHSGDETYSQKAVRTSAEVARDNAYDAVTASLYNLRNATIAAPFSGVVTSLPNPNPGINVMVTEPQVELIDPARQTVVITLDSFDKNFSGKVSFISFTPKSGESGTVYEVKVDFSGIKDLKESLRVGMTGDAKFILSQSENTLYVPSRFVNADKDGKYVYLGSKENKVYIKTGVEGEENIEILEGVSEGDVLYD</sequence>
<dbReference type="Gene3D" id="2.40.30.170">
    <property type="match status" value="1"/>
</dbReference>
<dbReference type="EMBL" id="LCBU01000025">
    <property type="protein sequence ID" value="KKS17237.1"/>
    <property type="molecule type" value="Genomic_DNA"/>
</dbReference>
<accession>A0A0G0WYM6</accession>
<gene>
    <name evidence="3" type="ORF">UU74_C0025G0012</name>
</gene>
<reference evidence="3 4" key="1">
    <citation type="journal article" date="2015" name="Nature">
        <title>rRNA introns, odd ribosomes, and small enigmatic genomes across a large radiation of phyla.</title>
        <authorList>
            <person name="Brown C.T."/>
            <person name="Hug L.A."/>
            <person name="Thomas B.C."/>
            <person name="Sharon I."/>
            <person name="Castelle C.J."/>
            <person name="Singh A."/>
            <person name="Wilkins M.J."/>
            <person name="Williams K.H."/>
            <person name="Banfield J.F."/>
        </authorList>
    </citation>
    <scope>NUCLEOTIDE SEQUENCE [LARGE SCALE GENOMIC DNA]</scope>
</reference>
<dbReference type="Gene3D" id="2.40.420.20">
    <property type="match status" value="1"/>
</dbReference>
<keyword evidence="2" id="KW-0175">Coiled coil</keyword>
<dbReference type="Gene3D" id="2.40.50.100">
    <property type="match status" value="1"/>
</dbReference>
<proteinExistence type="predicted"/>
<dbReference type="InterPro" id="IPR050465">
    <property type="entry name" value="UPF0194_transport"/>
</dbReference>
<dbReference type="GO" id="GO:0030313">
    <property type="term" value="C:cell envelope"/>
    <property type="evidence" value="ECO:0007669"/>
    <property type="project" value="UniProtKB-SubCell"/>
</dbReference>
<organism evidence="3 4">
    <name type="scientific">Candidatus Woesebacteria bacterium GW2011_GWA1_41_7</name>
    <dbReference type="NCBI Taxonomy" id="1618556"/>
    <lineage>
        <taxon>Bacteria</taxon>
        <taxon>Candidatus Woeseibacteriota</taxon>
    </lineage>
</organism>
<protein>
    <submittedName>
        <fullName evidence="3">Efflux transporter, RND family, MFP subunit</fullName>
    </submittedName>
</protein>
<evidence type="ECO:0000313" key="3">
    <source>
        <dbReference type="EMBL" id="KKS17237.1"/>
    </source>
</evidence>
<name>A0A0G0WYM6_9BACT</name>
<comment type="subcellular location">
    <subcellularLocation>
        <location evidence="1">Cell envelope</location>
    </subcellularLocation>
</comment>
<evidence type="ECO:0000313" key="4">
    <source>
        <dbReference type="Proteomes" id="UP000033969"/>
    </source>
</evidence>
<evidence type="ECO:0000256" key="1">
    <source>
        <dbReference type="ARBA" id="ARBA00004196"/>
    </source>
</evidence>